<dbReference type="GO" id="GO:0016846">
    <property type="term" value="F:carbon-sulfur lyase activity"/>
    <property type="evidence" value="ECO:0007669"/>
    <property type="project" value="InterPro"/>
</dbReference>
<evidence type="ECO:0000313" key="6">
    <source>
        <dbReference type="Proteomes" id="UP000593561"/>
    </source>
</evidence>
<dbReference type="Gene3D" id="2.170.150.70">
    <property type="match status" value="1"/>
</dbReference>
<dbReference type="EMBL" id="JABFAC010248202">
    <property type="protein sequence ID" value="MBA0637295.1"/>
    <property type="molecule type" value="Genomic_DNA"/>
</dbReference>
<keyword evidence="3" id="KW-0862">Zinc</keyword>
<dbReference type="Pfam" id="PF04828">
    <property type="entry name" value="GFA"/>
    <property type="match status" value="1"/>
</dbReference>
<comment type="similarity">
    <text evidence="1">Belongs to the Gfa family.</text>
</comment>
<evidence type="ECO:0000256" key="1">
    <source>
        <dbReference type="ARBA" id="ARBA00005495"/>
    </source>
</evidence>
<sequence>MESELVLHNDGCHCKKVRWKVQASISVIAWKCNCFDCSMRGNVHFVVSRQRFELLGDADQFITTYIFRTHTAKHTFSKFCGITSFYTPRSNLDGIVVTLTCLDPRTLSHVEIRNFDGKNGKTSIFRVALLYNPKFIPPSSCHF</sequence>
<evidence type="ECO:0000313" key="5">
    <source>
        <dbReference type="EMBL" id="MBA0637295.1"/>
    </source>
</evidence>
<gene>
    <name evidence="5" type="ORF">Godav_025884</name>
</gene>
<name>A0A7J8TGF8_GOSDV</name>
<accession>A0A7J8TGF8</accession>
<dbReference type="InterPro" id="IPR006913">
    <property type="entry name" value="CENP-V/GFA"/>
</dbReference>
<evidence type="ECO:0000256" key="2">
    <source>
        <dbReference type="ARBA" id="ARBA00022723"/>
    </source>
</evidence>
<comment type="caution">
    <text evidence="5">The sequence shown here is derived from an EMBL/GenBank/DDBJ whole genome shotgun (WGS) entry which is preliminary data.</text>
</comment>
<reference evidence="5 6" key="1">
    <citation type="journal article" date="2019" name="Genome Biol. Evol.">
        <title>Insights into the evolution of the New World diploid cottons (Gossypium, subgenus Houzingenia) based on genome sequencing.</title>
        <authorList>
            <person name="Grover C.E."/>
            <person name="Arick M.A. 2nd"/>
            <person name="Thrash A."/>
            <person name="Conover J.L."/>
            <person name="Sanders W.S."/>
            <person name="Peterson D.G."/>
            <person name="Frelichowski J.E."/>
            <person name="Scheffler J.A."/>
            <person name="Scheffler B.E."/>
            <person name="Wendel J.F."/>
        </authorList>
    </citation>
    <scope>NUCLEOTIDE SEQUENCE [LARGE SCALE GENOMIC DNA]</scope>
    <source>
        <strain evidence="5">27</strain>
        <tissue evidence="5">Leaf</tissue>
    </source>
</reference>
<dbReference type="Proteomes" id="UP000593561">
    <property type="component" value="Unassembled WGS sequence"/>
</dbReference>
<dbReference type="AlphaFoldDB" id="A0A7J8TGF8"/>
<dbReference type="InterPro" id="IPR052355">
    <property type="entry name" value="CENP-V-like"/>
</dbReference>
<keyword evidence="6" id="KW-1185">Reference proteome</keyword>
<protein>
    <recommendedName>
        <fullName evidence="4">CENP-V/GFA domain-containing protein</fullName>
    </recommendedName>
</protein>
<dbReference type="SUPFAM" id="SSF51316">
    <property type="entry name" value="Mss4-like"/>
    <property type="match status" value="1"/>
</dbReference>
<keyword evidence="2" id="KW-0479">Metal-binding</keyword>
<dbReference type="InterPro" id="IPR011057">
    <property type="entry name" value="Mss4-like_sf"/>
</dbReference>
<proteinExistence type="inferred from homology"/>
<evidence type="ECO:0000259" key="4">
    <source>
        <dbReference type="PROSITE" id="PS51891"/>
    </source>
</evidence>
<evidence type="ECO:0000256" key="3">
    <source>
        <dbReference type="ARBA" id="ARBA00022833"/>
    </source>
</evidence>
<dbReference type="GO" id="GO:0046872">
    <property type="term" value="F:metal ion binding"/>
    <property type="evidence" value="ECO:0007669"/>
    <property type="project" value="UniProtKB-KW"/>
</dbReference>
<feature type="non-terminal residue" evidence="5">
    <location>
        <position position="143"/>
    </location>
</feature>
<feature type="domain" description="CENP-V/GFA" evidence="4">
    <location>
        <begin position="8"/>
        <end position="116"/>
    </location>
</feature>
<dbReference type="PROSITE" id="PS51891">
    <property type="entry name" value="CENP_V_GFA"/>
    <property type="match status" value="1"/>
</dbReference>
<organism evidence="5 6">
    <name type="scientific">Gossypium davidsonii</name>
    <name type="common">Davidson's cotton</name>
    <name type="synonym">Gossypium klotzschianum subsp. davidsonii</name>
    <dbReference type="NCBI Taxonomy" id="34287"/>
    <lineage>
        <taxon>Eukaryota</taxon>
        <taxon>Viridiplantae</taxon>
        <taxon>Streptophyta</taxon>
        <taxon>Embryophyta</taxon>
        <taxon>Tracheophyta</taxon>
        <taxon>Spermatophyta</taxon>
        <taxon>Magnoliopsida</taxon>
        <taxon>eudicotyledons</taxon>
        <taxon>Gunneridae</taxon>
        <taxon>Pentapetalae</taxon>
        <taxon>rosids</taxon>
        <taxon>malvids</taxon>
        <taxon>Malvales</taxon>
        <taxon>Malvaceae</taxon>
        <taxon>Malvoideae</taxon>
        <taxon>Gossypium</taxon>
    </lineage>
</organism>
<dbReference type="PANTHER" id="PTHR28620:SF1">
    <property type="entry name" value="CENP-V_GFA DOMAIN-CONTAINING PROTEIN"/>
    <property type="match status" value="1"/>
</dbReference>
<dbReference type="PANTHER" id="PTHR28620">
    <property type="entry name" value="CENTROMERE PROTEIN V"/>
    <property type="match status" value="1"/>
</dbReference>